<keyword evidence="1" id="KW-1133">Transmembrane helix</keyword>
<evidence type="ECO:0008006" key="4">
    <source>
        <dbReference type="Google" id="ProtNLM"/>
    </source>
</evidence>
<sequence>MSATAGAESSTKRPIPVRAMGFAFREAAVPRWWFFENPIPTHVSNALNLLFPDGERFFIRSVKHYMHVIEDDPELLARVRGFFGQEGRHGHEHERYNKLLQEQGYDLEPFLALYRRLAFDVLEKHVPPVLRLSATAALEHYTATMAENALKSDMLEHAHPLMRDLLRWHAAEEIEHKSVAYDVLQRVDPRWSVRAAGLAIGTASILAFWILGARELLRQEAAMGTELDVHRRAAAADPVLERERRHRAVMFRAAIADYLRADFHPDQKNDYELARAYLDGIGRLAG</sequence>
<name>A0A0F6YHP3_9BACT</name>
<evidence type="ECO:0000313" key="2">
    <source>
        <dbReference type="EMBL" id="AKF04932.1"/>
    </source>
</evidence>
<dbReference type="EMBL" id="CP011125">
    <property type="protein sequence ID" value="AKF04932.1"/>
    <property type="molecule type" value="Genomic_DNA"/>
</dbReference>
<evidence type="ECO:0000256" key="1">
    <source>
        <dbReference type="SAM" id="Phobius"/>
    </source>
</evidence>
<keyword evidence="1" id="KW-0472">Membrane</keyword>
<keyword evidence="3" id="KW-1185">Reference proteome</keyword>
<dbReference type="Pfam" id="PF10118">
    <property type="entry name" value="Metal_hydrol"/>
    <property type="match status" value="1"/>
</dbReference>
<dbReference type="Proteomes" id="UP000034883">
    <property type="component" value="Chromosome"/>
</dbReference>
<reference evidence="2 3" key="1">
    <citation type="submission" date="2015-03" db="EMBL/GenBank/DDBJ databases">
        <title>Genome assembly of Sandaracinus amylolyticus DSM 53668.</title>
        <authorList>
            <person name="Sharma G."/>
            <person name="Subramanian S."/>
        </authorList>
    </citation>
    <scope>NUCLEOTIDE SEQUENCE [LARGE SCALE GENOMIC DNA]</scope>
    <source>
        <strain evidence="2 3">DSM 53668</strain>
    </source>
</reference>
<protein>
    <recommendedName>
        <fullName evidence="4">Metal-dependent hydrolase</fullName>
    </recommendedName>
</protein>
<dbReference type="PANTHER" id="PTHR39456:SF1">
    <property type="entry name" value="METAL-DEPENDENT HYDROLASE"/>
    <property type="match status" value="1"/>
</dbReference>
<keyword evidence="1" id="KW-0812">Transmembrane</keyword>
<dbReference type="PANTHER" id="PTHR39456">
    <property type="entry name" value="METAL-DEPENDENT HYDROLASE"/>
    <property type="match status" value="1"/>
</dbReference>
<accession>A0A0F6YHP3</accession>
<evidence type="ECO:0000313" key="3">
    <source>
        <dbReference type="Proteomes" id="UP000034883"/>
    </source>
</evidence>
<feature type="transmembrane region" description="Helical" evidence="1">
    <location>
        <begin position="191"/>
        <end position="211"/>
    </location>
</feature>
<dbReference type="InterPro" id="IPR016516">
    <property type="entry name" value="UCP07580"/>
</dbReference>
<gene>
    <name evidence="2" type="ORF">DB32_002081</name>
</gene>
<dbReference type="RefSeq" id="WP_075097498.1">
    <property type="nucleotide sequence ID" value="NZ_CP011125.1"/>
</dbReference>
<dbReference type="STRING" id="927083.DB32_002081"/>
<dbReference type="PIRSF" id="PIRSF007580">
    <property type="entry name" value="UCP07580"/>
    <property type="match status" value="1"/>
</dbReference>
<dbReference type="AlphaFoldDB" id="A0A0F6YHP3"/>
<proteinExistence type="predicted"/>
<organism evidence="2 3">
    <name type="scientific">Sandaracinus amylolyticus</name>
    <dbReference type="NCBI Taxonomy" id="927083"/>
    <lineage>
        <taxon>Bacteria</taxon>
        <taxon>Pseudomonadati</taxon>
        <taxon>Myxococcota</taxon>
        <taxon>Polyangia</taxon>
        <taxon>Polyangiales</taxon>
        <taxon>Sandaracinaceae</taxon>
        <taxon>Sandaracinus</taxon>
    </lineage>
</organism>
<dbReference type="KEGG" id="samy:DB32_002081"/>